<gene>
    <name evidence="1" type="ORF">AOQ84DRAFT_438078</name>
</gene>
<organism evidence="1 2">
    <name type="scientific">Glonium stellatum</name>
    <dbReference type="NCBI Taxonomy" id="574774"/>
    <lineage>
        <taxon>Eukaryota</taxon>
        <taxon>Fungi</taxon>
        <taxon>Dikarya</taxon>
        <taxon>Ascomycota</taxon>
        <taxon>Pezizomycotina</taxon>
        <taxon>Dothideomycetes</taxon>
        <taxon>Pleosporomycetidae</taxon>
        <taxon>Gloniales</taxon>
        <taxon>Gloniaceae</taxon>
        <taxon>Glonium</taxon>
    </lineage>
</organism>
<evidence type="ECO:0000313" key="1">
    <source>
        <dbReference type="EMBL" id="OCL10863.1"/>
    </source>
</evidence>
<dbReference type="Proteomes" id="UP000250140">
    <property type="component" value="Unassembled WGS sequence"/>
</dbReference>
<dbReference type="OrthoDB" id="4500473at2759"/>
<proteinExistence type="predicted"/>
<dbReference type="EMBL" id="KV749147">
    <property type="protein sequence ID" value="OCL10863.1"/>
    <property type="molecule type" value="Genomic_DNA"/>
</dbReference>
<reference evidence="1 2" key="1">
    <citation type="journal article" date="2016" name="Nat. Commun.">
        <title>Ectomycorrhizal ecology is imprinted in the genome of the dominant symbiotic fungus Cenococcum geophilum.</title>
        <authorList>
            <consortium name="DOE Joint Genome Institute"/>
            <person name="Peter M."/>
            <person name="Kohler A."/>
            <person name="Ohm R.A."/>
            <person name="Kuo A."/>
            <person name="Krutzmann J."/>
            <person name="Morin E."/>
            <person name="Arend M."/>
            <person name="Barry K.W."/>
            <person name="Binder M."/>
            <person name="Choi C."/>
            <person name="Clum A."/>
            <person name="Copeland A."/>
            <person name="Grisel N."/>
            <person name="Haridas S."/>
            <person name="Kipfer T."/>
            <person name="LaButti K."/>
            <person name="Lindquist E."/>
            <person name="Lipzen A."/>
            <person name="Maire R."/>
            <person name="Meier B."/>
            <person name="Mihaltcheva S."/>
            <person name="Molinier V."/>
            <person name="Murat C."/>
            <person name="Poggeler S."/>
            <person name="Quandt C.A."/>
            <person name="Sperisen C."/>
            <person name="Tritt A."/>
            <person name="Tisserant E."/>
            <person name="Crous P.W."/>
            <person name="Henrissat B."/>
            <person name="Nehls U."/>
            <person name="Egli S."/>
            <person name="Spatafora J.W."/>
            <person name="Grigoriev I.V."/>
            <person name="Martin F.M."/>
        </authorList>
    </citation>
    <scope>NUCLEOTIDE SEQUENCE [LARGE SCALE GENOMIC DNA]</scope>
    <source>
        <strain evidence="1 2">CBS 207.34</strain>
    </source>
</reference>
<keyword evidence="2" id="KW-1185">Reference proteome</keyword>
<sequence length="265" mass="30160">MKNKGYIRFCTLKLLAVVRTRDKSKACRNGDLFDSSNPHPLLPRPAFCPQLAARRMAEQEEKKTYIPTSSCVFPPSSIQLGQVISDPAFPCRPLLPSTETNILIDTAITKATRSTFNRTLDRQKHRGFDLGFQRLGMGRFRRGIRYEDTYTFKARETESFEPSNAFVQDVVNSWYVVDFMGTSNYKRPVYVITGVIVVQDGSVTRRKTRVLDGLIPGTKRSSHKVKLESFDILTPVVFAFKLLKISCKLGGVEVKRENYIEGAYW</sequence>
<protein>
    <submittedName>
        <fullName evidence="1">Uncharacterized protein</fullName>
    </submittedName>
</protein>
<evidence type="ECO:0000313" key="2">
    <source>
        <dbReference type="Proteomes" id="UP000250140"/>
    </source>
</evidence>
<accession>A0A8E2JVC2</accession>
<dbReference type="AlphaFoldDB" id="A0A8E2JVC2"/>
<name>A0A8E2JVC2_9PEZI</name>